<comment type="cofactor">
    <cofactor evidence="1">
        <name>Mg(2+)</name>
        <dbReference type="ChEBI" id="CHEBI:18420"/>
    </cofactor>
</comment>
<evidence type="ECO:0000313" key="4">
    <source>
        <dbReference type="EMBL" id="KPL82450.1"/>
    </source>
</evidence>
<dbReference type="PANTHER" id="PTHR11839">
    <property type="entry name" value="UDP/ADP-SUGAR PYROPHOSPHATASE"/>
    <property type="match status" value="1"/>
</dbReference>
<dbReference type="Proteomes" id="UP000050544">
    <property type="component" value="Unassembled WGS sequence"/>
</dbReference>
<dbReference type="GO" id="GO:0016787">
    <property type="term" value="F:hydrolase activity"/>
    <property type="evidence" value="ECO:0007669"/>
    <property type="project" value="UniProtKB-KW"/>
</dbReference>
<sequence length="177" mass="20139">MAFEILGYEPQYRGHAFDVVKVQVRLPDGRVRPYDLVEHRDSISIVPVNAQGHILFVAQYRIGAGRELLELPAGVMEEEEEARACAEREIREETGYAAREWIELGQFYLAPGYCTERMVVFLARELYPAPLRPDADEFLHLRALSIEEAYAMAQRGEIHDSKTLAALFLARPYLVSG</sequence>
<dbReference type="EMBL" id="LGKO01000005">
    <property type="protein sequence ID" value="KPL82450.1"/>
    <property type="molecule type" value="Genomic_DNA"/>
</dbReference>
<name>A0A0N8GQ17_9CHLR</name>
<reference evidence="4" key="1">
    <citation type="submission" date="2015-07" db="EMBL/GenBank/DDBJ databases">
        <title>Whole genome sequence of Thermanaerothrix daxensis DSM 23592.</title>
        <authorList>
            <person name="Hemp J."/>
            <person name="Ward L.M."/>
            <person name="Pace L.A."/>
            <person name="Fischer W.W."/>
        </authorList>
    </citation>
    <scope>NUCLEOTIDE SEQUENCE [LARGE SCALE GENOMIC DNA]</scope>
    <source>
        <strain evidence="4">GNS-1</strain>
    </source>
</reference>
<dbReference type="PATRIC" id="fig|869279.4.peg.1582"/>
<accession>A0A0N8GQ17</accession>
<dbReference type="PANTHER" id="PTHR11839:SF18">
    <property type="entry name" value="NUDIX HYDROLASE DOMAIN-CONTAINING PROTEIN"/>
    <property type="match status" value="1"/>
</dbReference>
<dbReference type="GO" id="GO:0019693">
    <property type="term" value="P:ribose phosphate metabolic process"/>
    <property type="evidence" value="ECO:0007669"/>
    <property type="project" value="TreeGrafter"/>
</dbReference>
<evidence type="ECO:0000256" key="1">
    <source>
        <dbReference type="ARBA" id="ARBA00001946"/>
    </source>
</evidence>
<dbReference type="GO" id="GO:0006753">
    <property type="term" value="P:nucleoside phosphate metabolic process"/>
    <property type="evidence" value="ECO:0007669"/>
    <property type="project" value="TreeGrafter"/>
</dbReference>
<evidence type="ECO:0000256" key="2">
    <source>
        <dbReference type="ARBA" id="ARBA00022801"/>
    </source>
</evidence>
<organism evidence="4 5">
    <name type="scientific">Thermanaerothrix daxensis</name>
    <dbReference type="NCBI Taxonomy" id="869279"/>
    <lineage>
        <taxon>Bacteria</taxon>
        <taxon>Bacillati</taxon>
        <taxon>Chloroflexota</taxon>
        <taxon>Anaerolineae</taxon>
        <taxon>Anaerolineales</taxon>
        <taxon>Anaerolineaceae</taxon>
        <taxon>Thermanaerothrix</taxon>
    </lineage>
</organism>
<dbReference type="SUPFAM" id="SSF55811">
    <property type="entry name" value="Nudix"/>
    <property type="match status" value="1"/>
</dbReference>
<protein>
    <recommendedName>
        <fullName evidence="3">Nudix hydrolase domain-containing protein</fullName>
    </recommendedName>
</protein>
<dbReference type="OrthoDB" id="9806150at2"/>
<gene>
    <name evidence="4" type="ORF">SE15_09860</name>
</gene>
<dbReference type="PROSITE" id="PS51462">
    <property type="entry name" value="NUDIX"/>
    <property type="match status" value="1"/>
</dbReference>
<dbReference type="GO" id="GO:0005829">
    <property type="term" value="C:cytosol"/>
    <property type="evidence" value="ECO:0007669"/>
    <property type="project" value="TreeGrafter"/>
</dbReference>
<proteinExistence type="predicted"/>
<comment type="caution">
    <text evidence="4">The sequence shown here is derived from an EMBL/GenBank/DDBJ whole genome shotgun (WGS) entry which is preliminary data.</text>
</comment>
<keyword evidence="2" id="KW-0378">Hydrolase</keyword>
<dbReference type="STRING" id="869279.SE15_09860"/>
<dbReference type="RefSeq" id="WP_054521942.1">
    <property type="nucleotide sequence ID" value="NZ_LGKO01000005.1"/>
</dbReference>
<keyword evidence="5" id="KW-1185">Reference proteome</keyword>
<dbReference type="PROSITE" id="PS00893">
    <property type="entry name" value="NUDIX_BOX"/>
    <property type="match status" value="1"/>
</dbReference>
<dbReference type="InterPro" id="IPR020084">
    <property type="entry name" value="NUDIX_hydrolase_CS"/>
</dbReference>
<dbReference type="CDD" id="cd03424">
    <property type="entry name" value="NUDIX_ADPRase_Nudt5_UGPPase_Nudt14"/>
    <property type="match status" value="1"/>
</dbReference>
<evidence type="ECO:0000259" key="3">
    <source>
        <dbReference type="PROSITE" id="PS51462"/>
    </source>
</evidence>
<feature type="domain" description="Nudix hydrolase" evidence="3">
    <location>
        <begin position="38"/>
        <end position="166"/>
    </location>
</feature>
<dbReference type="InterPro" id="IPR015797">
    <property type="entry name" value="NUDIX_hydrolase-like_dom_sf"/>
</dbReference>
<dbReference type="Pfam" id="PF00293">
    <property type="entry name" value="NUDIX"/>
    <property type="match status" value="1"/>
</dbReference>
<dbReference type="AlphaFoldDB" id="A0A0N8GQ17"/>
<dbReference type="Gene3D" id="3.90.79.10">
    <property type="entry name" value="Nucleoside Triphosphate Pyrophosphohydrolase"/>
    <property type="match status" value="1"/>
</dbReference>
<evidence type="ECO:0000313" key="5">
    <source>
        <dbReference type="Proteomes" id="UP000050544"/>
    </source>
</evidence>
<dbReference type="InterPro" id="IPR000086">
    <property type="entry name" value="NUDIX_hydrolase_dom"/>
</dbReference>